<reference evidence="1 2" key="1">
    <citation type="journal article" date="2017" name="Viruses">
        <title>Stumbling across the Same Phage: Comparative Genomics of Widespread Temperate Phages Infecting the Fish Pathogen Vibrio anguillarum.</title>
        <authorList>
            <person name="Kalatzis P.G."/>
            <person name="Rorbo N.I."/>
            <person name="Castillo D."/>
            <person name="Mauritzen J.J."/>
            <person name="Jorgensen J."/>
            <person name="Kokkari C."/>
            <person name="Zhang F."/>
            <person name="Katharios P."/>
            <person name="Middelboe M."/>
        </authorList>
    </citation>
    <scope>NUCLEOTIDE SEQUENCE [LARGE SCALE GENOMIC DNA]</scope>
</reference>
<sequence length="87" mass="10210">MWKLLKASNPHLYMARKGDSYVKFAMGIETRANLGPHRLLDPKHIRISRDPERWNAVLVHDWIDTGHETESLAELHEMAHMVHLMEE</sequence>
<organism evidence="1 2">
    <name type="scientific">Vibrio phage vB_VspP_pVa5</name>
    <dbReference type="NCBI Taxonomy" id="1913109"/>
    <lineage>
        <taxon>Viruses</taxon>
        <taxon>Duplodnaviria</taxon>
        <taxon>Heunggongvirae</taxon>
        <taxon>Uroviricota</taxon>
        <taxon>Caudoviricetes</taxon>
        <taxon>Schitoviridae</taxon>
        <taxon>Pontosvirinae</taxon>
        <taxon>Galateavirus</taxon>
        <taxon>Galateavirus PVA5</taxon>
    </lineage>
</organism>
<dbReference type="Proteomes" id="UP000225978">
    <property type="component" value="Segment"/>
</dbReference>
<gene>
    <name evidence="1" type="ORF">vBVspPpVa5_0046</name>
</gene>
<keyword evidence="2" id="KW-1185">Reference proteome</keyword>
<dbReference type="EMBL" id="KX889068">
    <property type="protein sequence ID" value="APC46082.1"/>
    <property type="molecule type" value="Genomic_DNA"/>
</dbReference>
<proteinExistence type="predicted"/>
<protein>
    <submittedName>
        <fullName evidence="1">Uncharacterized protein</fullName>
    </submittedName>
</protein>
<evidence type="ECO:0000313" key="2">
    <source>
        <dbReference type="Proteomes" id="UP000225978"/>
    </source>
</evidence>
<evidence type="ECO:0000313" key="1">
    <source>
        <dbReference type="EMBL" id="APC46082.1"/>
    </source>
</evidence>
<accession>A0A1J0GV70</accession>
<name>A0A1J0GV70_9CAUD</name>